<proteinExistence type="predicted"/>
<name>A0A1Y0ST95_9CAUD</name>
<evidence type="ECO:0000313" key="1">
    <source>
        <dbReference type="EMBL" id="ARV76692.1"/>
    </source>
</evidence>
<dbReference type="Proteomes" id="UP000225448">
    <property type="component" value="Segment"/>
</dbReference>
<organism evidence="1 2">
    <name type="scientific">Pseudomonas phage Phabio</name>
    <dbReference type="NCBI Taxonomy" id="2006668"/>
    <lineage>
        <taxon>Viruses</taxon>
        <taxon>Duplodnaviria</taxon>
        <taxon>Heunggongvirae</taxon>
        <taxon>Uroviricota</taxon>
        <taxon>Caudoviricetes</taxon>
        <taxon>Chimalliviridae</taxon>
        <taxon>Phabiovirus</taxon>
        <taxon>Phabiovirus phabio</taxon>
    </lineage>
</organism>
<keyword evidence="2" id="KW-1185">Reference proteome</keyword>
<reference evidence="1 2" key="1">
    <citation type="submission" date="2017-05" db="EMBL/GenBank/DDBJ databases">
        <authorList>
            <person name="Song R."/>
            <person name="Chenine A.L."/>
            <person name="Ruprecht R.M."/>
        </authorList>
    </citation>
    <scope>NUCLEOTIDE SEQUENCE [LARGE SCALE GENOMIC DNA]</scope>
</reference>
<evidence type="ECO:0000313" key="2">
    <source>
        <dbReference type="Proteomes" id="UP000225448"/>
    </source>
</evidence>
<protein>
    <submittedName>
        <fullName evidence="1">Uncharacterized protein</fullName>
    </submittedName>
</protein>
<dbReference type="EMBL" id="MF042360">
    <property type="protein sequence ID" value="ARV76692.1"/>
    <property type="molecule type" value="Genomic_DNA"/>
</dbReference>
<accession>A0A1Y0ST95</accession>
<gene>
    <name evidence="1" type="ORF">PHABIO_61</name>
</gene>
<sequence length="97" mass="10895">MEVIADICQLSLSDLTDFAIAYVEYEDVGGNFMNDDDLVQDYFGGKNVGYRVIEIIRAQRCEIMAYMPDNVVEMKYACTRGDGVFVYARTANDVNVG</sequence>